<comment type="caution">
    <text evidence="2">The sequence shown here is derived from an EMBL/GenBank/DDBJ whole genome shotgun (WGS) entry which is preliminary data.</text>
</comment>
<sequence>MSSPFDHPQAQMDAQIVQAVYAVVNEPQSLPQLMGLLAMRVEGVLSSAASSTEITAALLHLREHFESASALLERRGRTSDPAAGAVRNLRENPGPAFILRPSGTVRYANAAAIEAFGLAEERALPESLFTPPVRRRLLGALSSLSENKHTVIDTFEAQTRLAAKPLLRLALTATSTPEGLLGKLSSASVIWLDYVGRHFAAAYGLTPVETEITKAIIMGQSLEDLAATRGRAIGTLRNQKKRLLAKLGIHSQTELACLYAGFAQLSRLPPEADKVWAFSGEADRASMTLPLCDDERLHIEMVGPEDGRPVLFLHSLLGGTGLTPQHRRLIRRRKLRLIMPLRPFYGATRIGGGPHGQAERYAEALLRLLDEIGAASVPVIFANAASPYAFALASVAPLRVERLVGAGAHLPLKETEAIRAMNPVSRLSHTFAAHYPFMLDFFCRSVLHMTGSGFDEEFVLGMLFGSQADQAMIADAEFRYLARNTLTYIGQEEPNPAANELAVAALPWYALTADQGVPVTLFYGEEDPRFGGRPAERLTALRPHIETRTMPEAGQLVFYQHCAEVLDEAMGRRNSVPA</sequence>
<feature type="domain" description="HTH luxR-type" evidence="1">
    <location>
        <begin position="202"/>
        <end position="259"/>
    </location>
</feature>
<evidence type="ECO:0000313" key="3">
    <source>
        <dbReference type="Proteomes" id="UP001142610"/>
    </source>
</evidence>
<dbReference type="Proteomes" id="UP001142610">
    <property type="component" value="Unassembled WGS sequence"/>
</dbReference>
<dbReference type="AlphaFoldDB" id="A0A9X2RK72"/>
<dbReference type="SUPFAM" id="SSF53474">
    <property type="entry name" value="alpha/beta-Hydrolases"/>
    <property type="match status" value="1"/>
</dbReference>
<evidence type="ECO:0000313" key="2">
    <source>
        <dbReference type="EMBL" id="MCQ8185478.1"/>
    </source>
</evidence>
<gene>
    <name evidence="2" type="ORF">NOG11_08725</name>
</gene>
<dbReference type="InterPro" id="IPR016032">
    <property type="entry name" value="Sig_transdc_resp-reg_C-effctor"/>
</dbReference>
<reference evidence="2" key="1">
    <citation type="submission" date="2022-07" db="EMBL/GenBank/DDBJ databases">
        <title>Parvularcula maris sp. nov., an algicidal bacterium isolated from seawater.</title>
        <authorList>
            <person name="Li F."/>
        </authorList>
    </citation>
    <scope>NUCLEOTIDE SEQUENCE</scope>
    <source>
        <strain evidence="2">BGMRC 0090</strain>
    </source>
</reference>
<dbReference type="SUPFAM" id="SSF46894">
    <property type="entry name" value="C-terminal effector domain of the bipartite response regulators"/>
    <property type="match status" value="1"/>
</dbReference>
<dbReference type="GO" id="GO:0003677">
    <property type="term" value="F:DNA binding"/>
    <property type="evidence" value="ECO:0007669"/>
    <property type="project" value="InterPro"/>
</dbReference>
<dbReference type="RefSeq" id="WP_256619364.1">
    <property type="nucleotide sequence ID" value="NZ_JANIBC010000005.1"/>
</dbReference>
<evidence type="ECO:0000259" key="1">
    <source>
        <dbReference type="SMART" id="SM00421"/>
    </source>
</evidence>
<keyword evidence="3" id="KW-1185">Reference proteome</keyword>
<dbReference type="Gene3D" id="1.10.10.10">
    <property type="entry name" value="Winged helix-like DNA-binding domain superfamily/Winged helix DNA-binding domain"/>
    <property type="match status" value="1"/>
</dbReference>
<organism evidence="2 3">
    <name type="scientific">Parvularcula maris</name>
    <dbReference type="NCBI Taxonomy" id="2965077"/>
    <lineage>
        <taxon>Bacteria</taxon>
        <taxon>Pseudomonadati</taxon>
        <taxon>Pseudomonadota</taxon>
        <taxon>Alphaproteobacteria</taxon>
        <taxon>Parvularculales</taxon>
        <taxon>Parvularculaceae</taxon>
        <taxon>Parvularcula</taxon>
    </lineage>
</organism>
<name>A0A9X2RK72_9PROT</name>
<accession>A0A9X2RK72</accession>
<dbReference type="InterPro" id="IPR036388">
    <property type="entry name" value="WH-like_DNA-bd_sf"/>
</dbReference>
<dbReference type="InterPro" id="IPR029058">
    <property type="entry name" value="AB_hydrolase_fold"/>
</dbReference>
<proteinExistence type="predicted"/>
<dbReference type="SMART" id="SM00421">
    <property type="entry name" value="HTH_LUXR"/>
    <property type="match status" value="1"/>
</dbReference>
<dbReference type="Gene3D" id="3.40.50.1820">
    <property type="entry name" value="alpha/beta hydrolase"/>
    <property type="match status" value="1"/>
</dbReference>
<protein>
    <recommendedName>
        <fullName evidence="1">HTH luxR-type domain-containing protein</fullName>
    </recommendedName>
</protein>
<dbReference type="GO" id="GO:0006355">
    <property type="term" value="P:regulation of DNA-templated transcription"/>
    <property type="evidence" value="ECO:0007669"/>
    <property type="project" value="InterPro"/>
</dbReference>
<dbReference type="EMBL" id="JANIBC010000005">
    <property type="protein sequence ID" value="MCQ8185478.1"/>
    <property type="molecule type" value="Genomic_DNA"/>
</dbReference>
<dbReference type="InterPro" id="IPR000792">
    <property type="entry name" value="Tscrpt_reg_LuxR_C"/>
</dbReference>